<gene>
    <name evidence="2" type="ORF">Vbra_2600</name>
</gene>
<reference evidence="2 3" key="1">
    <citation type="submission" date="2014-11" db="EMBL/GenBank/DDBJ databases">
        <authorList>
            <person name="Zhu J."/>
            <person name="Qi W."/>
            <person name="Song R."/>
        </authorList>
    </citation>
    <scope>NUCLEOTIDE SEQUENCE [LARGE SCALE GENOMIC DNA]</scope>
</reference>
<evidence type="ECO:0000313" key="2">
    <source>
        <dbReference type="EMBL" id="CEM21134.1"/>
    </source>
</evidence>
<protein>
    <recommendedName>
        <fullName evidence="4">TLDc domain-containing protein</fullName>
    </recommendedName>
</protein>
<dbReference type="InParanoid" id="A0A0G4G0B4"/>
<dbReference type="EMBL" id="CDMY01000535">
    <property type="protein sequence ID" value="CEM21134.1"/>
    <property type="molecule type" value="Genomic_DNA"/>
</dbReference>
<feature type="signal peptide" evidence="1">
    <location>
        <begin position="1"/>
        <end position="18"/>
    </location>
</feature>
<accession>A0A0G4G0B4</accession>
<dbReference type="AlphaFoldDB" id="A0A0G4G0B4"/>
<proteinExistence type="predicted"/>
<evidence type="ECO:0000313" key="3">
    <source>
        <dbReference type="Proteomes" id="UP000041254"/>
    </source>
</evidence>
<sequence>MSSIRALILSSMWSVLEIQSIIQLTVVLSDPFHLDELKAARVRRFAPGRMVHGQMRRAAFALSSMADLLEATLMRTERPHQRQLMNTNLAATVALLSRYLPWLPPKVSADALAIDFAGCMRAAAPMSVVDASNASRRLKAPLMAAMERHGLAMERLHGDGPCIPSPSVIASASQLVAVLRKTGTRIQLLFKATVHGFAYTDMLCRVGHATPLLFLIRANGDVDLGVVYMDGFYINTSLQPAAPRLVESPEARGP</sequence>
<organism evidence="2 3">
    <name type="scientific">Vitrella brassicaformis (strain CCMP3155)</name>
    <dbReference type="NCBI Taxonomy" id="1169540"/>
    <lineage>
        <taxon>Eukaryota</taxon>
        <taxon>Sar</taxon>
        <taxon>Alveolata</taxon>
        <taxon>Colpodellida</taxon>
        <taxon>Vitrellaceae</taxon>
        <taxon>Vitrella</taxon>
    </lineage>
</organism>
<name>A0A0G4G0B4_VITBC</name>
<feature type="chain" id="PRO_5005189801" description="TLDc domain-containing protein" evidence="1">
    <location>
        <begin position="19"/>
        <end position="254"/>
    </location>
</feature>
<dbReference type="VEuPathDB" id="CryptoDB:Vbra_2600"/>
<dbReference type="Proteomes" id="UP000041254">
    <property type="component" value="Unassembled WGS sequence"/>
</dbReference>
<dbReference type="PhylomeDB" id="A0A0G4G0B4"/>
<keyword evidence="3" id="KW-1185">Reference proteome</keyword>
<keyword evidence="1" id="KW-0732">Signal</keyword>
<evidence type="ECO:0008006" key="4">
    <source>
        <dbReference type="Google" id="ProtNLM"/>
    </source>
</evidence>
<evidence type="ECO:0000256" key="1">
    <source>
        <dbReference type="SAM" id="SignalP"/>
    </source>
</evidence>